<accession>A0AAD5F9Y2</accession>
<dbReference type="Proteomes" id="UP001205998">
    <property type="component" value="Unassembled WGS sequence"/>
</dbReference>
<evidence type="ECO:0000313" key="1">
    <source>
        <dbReference type="EMBL" id="KAI5608308.1"/>
    </source>
</evidence>
<name>A0AAD5F9Y2_SILAS</name>
<dbReference type="AlphaFoldDB" id="A0AAD5F9Y2"/>
<comment type="caution">
    <text evidence="1">The sequence shown here is derived from an EMBL/GenBank/DDBJ whole genome shotgun (WGS) entry which is preliminary data.</text>
</comment>
<protein>
    <submittedName>
        <fullName evidence="1">Uncharacterized protein</fullName>
    </submittedName>
</protein>
<sequence length="77" mass="8353">MAAPEALRRKHLGAIVRYVCEVSNDYATGLQCENGKLQMLQYSLKAAGGGDERRENRQLSHAAASSSRLFGGVRVGM</sequence>
<evidence type="ECO:0000313" key="2">
    <source>
        <dbReference type="Proteomes" id="UP001205998"/>
    </source>
</evidence>
<reference evidence="1" key="1">
    <citation type="submission" date="2018-07" db="EMBL/GenBank/DDBJ databases">
        <title>Comparative genomics of catfishes provides insights into carnivory and benthic adaptation.</title>
        <authorList>
            <person name="Zhang Y."/>
            <person name="Wang D."/>
            <person name="Peng Z."/>
            <person name="Zheng S."/>
            <person name="Shao F."/>
            <person name="Tao W."/>
        </authorList>
    </citation>
    <scope>NUCLEOTIDE SEQUENCE</scope>
    <source>
        <strain evidence="1">Chongqing</strain>
    </source>
</reference>
<organism evidence="1 2">
    <name type="scientific">Silurus asotus</name>
    <name type="common">Amur catfish</name>
    <name type="synonym">Parasilurus asotus</name>
    <dbReference type="NCBI Taxonomy" id="30991"/>
    <lineage>
        <taxon>Eukaryota</taxon>
        <taxon>Metazoa</taxon>
        <taxon>Chordata</taxon>
        <taxon>Craniata</taxon>
        <taxon>Vertebrata</taxon>
        <taxon>Euteleostomi</taxon>
        <taxon>Actinopterygii</taxon>
        <taxon>Neopterygii</taxon>
        <taxon>Teleostei</taxon>
        <taxon>Ostariophysi</taxon>
        <taxon>Siluriformes</taxon>
        <taxon>Siluridae</taxon>
        <taxon>Silurus</taxon>
    </lineage>
</organism>
<proteinExistence type="predicted"/>
<dbReference type="EMBL" id="MU583213">
    <property type="protein sequence ID" value="KAI5608308.1"/>
    <property type="molecule type" value="Genomic_DNA"/>
</dbReference>
<gene>
    <name evidence="1" type="ORF">C0J50_6779</name>
</gene>
<keyword evidence="2" id="KW-1185">Reference proteome</keyword>